<protein>
    <submittedName>
        <fullName evidence="2">Uncharacterized protein</fullName>
    </submittedName>
</protein>
<accession>A0A1D8NC99</accession>
<dbReference type="GeneID" id="94583152"/>
<proteinExistence type="predicted"/>
<reference evidence="2 3" key="1">
    <citation type="journal article" date="2016" name="PLoS ONE">
        <title>Sequence Assembly of Yarrowia lipolytica Strain W29/CLIB89 Shows Transposable Element Diversity.</title>
        <authorList>
            <person name="Magnan C."/>
            <person name="Yu J."/>
            <person name="Chang I."/>
            <person name="Jahn E."/>
            <person name="Kanomata Y."/>
            <person name="Wu J."/>
            <person name="Zeller M."/>
            <person name="Oakes M."/>
            <person name="Baldi P."/>
            <person name="Sandmeyer S."/>
        </authorList>
    </citation>
    <scope>NUCLEOTIDE SEQUENCE [LARGE SCALE GENOMIC DNA]</scope>
    <source>
        <strain evidence="3">CLIB89(W29)</strain>
    </source>
</reference>
<gene>
    <name evidence="2" type="ORF">YALI1_C30760g</name>
</gene>
<name>A0A1D8NC99_YARLL</name>
<sequence>MRPGDSPQTRDVFKPPPNFPSRGKPILSSRFFSSLELYLRLALQKGLLFRLEFLAKVESIIMPSSSAWKLHCLGPVMEPSAPSSAALSDCDDRKPLYRCLQSSFQAARSVLDSRGPEGDSTFKYSERSSCDSKKLWALTNHISGKRVSLPMSLICSSNRAACVRSCTSNTFTHFKRL</sequence>
<evidence type="ECO:0000313" key="3">
    <source>
        <dbReference type="Proteomes" id="UP000182444"/>
    </source>
</evidence>
<dbReference type="VEuPathDB" id="FungiDB:YALI1_C30760g"/>
<organism evidence="2 3">
    <name type="scientific">Yarrowia lipolytica</name>
    <name type="common">Candida lipolytica</name>
    <dbReference type="NCBI Taxonomy" id="4952"/>
    <lineage>
        <taxon>Eukaryota</taxon>
        <taxon>Fungi</taxon>
        <taxon>Dikarya</taxon>
        <taxon>Ascomycota</taxon>
        <taxon>Saccharomycotina</taxon>
        <taxon>Dipodascomycetes</taxon>
        <taxon>Dipodascales</taxon>
        <taxon>Dipodascales incertae sedis</taxon>
        <taxon>Yarrowia</taxon>
    </lineage>
</organism>
<dbReference type="Proteomes" id="UP000182444">
    <property type="component" value="Chromosome 1C"/>
</dbReference>
<evidence type="ECO:0000313" key="2">
    <source>
        <dbReference type="EMBL" id="AOW03252.1"/>
    </source>
</evidence>
<dbReference type="EMBL" id="CP017555">
    <property type="protein sequence ID" value="AOW03252.1"/>
    <property type="molecule type" value="Genomic_DNA"/>
</dbReference>
<feature type="region of interest" description="Disordered" evidence="1">
    <location>
        <begin position="1"/>
        <end position="21"/>
    </location>
</feature>
<evidence type="ECO:0000256" key="1">
    <source>
        <dbReference type="SAM" id="MobiDB-lite"/>
    </source>
</evidence>
<dbReference type="AlphaFoldDB" id="A0A1D8NC99"/>
<dbReference type="RefSeq" id="XP_068138627.1">
    <property type="nucleotide sequence ID" value="XM_068282526.1"/>
</dbReference>